<evidence type="ECO:0000313" key="2">
    <source>
        <dbReference type="EMBL" id="GAA0572606.1"/>
    </source>
</evidence>
<sequence length="75" mass="7508">MTALFGRVGQGVTPLKEERTGPVAAPHAASTAIRGAARPPAGGAADAGPYAAGSSPVRATWAYQRALDFGTRACV</sequence>
<dbReference type="EMBL" id="BAAABZ010000089">
    <property type="protein sequence ID" value="GAA0572606.1"/>
    <property type="molecule type" value="Genomic_DNA"/>
</dbReference>
<gene>
    <name evidence="2" type="ORF">GCM10010390_89740</name>
</gene>
<name>A0ABP3PQ53_9ACTN</name>
<organism evidence="2 3">
    <name type="scientific">Streptomyces mordarskii</name>
    <dbReference type="NCBI Taxonomy" id="1226758"/>
    <lineage>
        <taxon>Bacteria</taxon>
        <taxon>Bacillati</taxon>
        <taxon>Actinomycetota</taxon>
        <taxon>Actinomycetes</taxon>
        <taxon>Kitasatosporales</taxon>
        <taxon>Streptomycetaceae</taxon>
        <taxon>Streptomyces</taxon>
    </lineage>
</organism>
<feature type="region of interest" description="Disordered" evidence="1">
    <location>
        <begin position="1"/>
        <end position="52"/>
    </location>
</feature>
<keyword evidence="3" id="KW-1185">Reference proteome</keyword>
<protein>
    <submittedName>
        <fullName evidence="2">Uncharacterized protein</fullName>
    </submittedName>
</protein>
<dbReference type="Proteomes" id="UP001501576">
    <property type="component" value="Unassembled WGS sequence"/>
</dbReference>
<accession>A0ABP3PQ53</accession>
<reference evidence="3" key="1">
    <citation type="journal article" date="2019" name="Int. J. Syst. Evol. Microbiol.">
        <title>The Global Catalogue of Microorganisms (GCM) 10K type strain sequencing project: providing services to taxonomists for standard genome sequencing and annotation.</title>
        <authorList>
            <consortium name="The Broad Institute Genomics Platform"/>
            <consortium name="The Broad Institute Genome Sequencing Center for Infectious Disease"/>
            <person name="Wu L."/>
            <person name="Ma J."/>
        </authorList>
    </citation>
    <scope>NUCLEOTIDE SEQUENCE [LARGE SCALE GENOMIC DNA]</scope>
    <source>
        <strain evidence="3">JCM 5052</strain>
    </source>
</reference>
<comment type="caution">
    <text evidence="2">The sequence shown here is derived from an EMBL/GenBank/DDBJ whole genome shotgun (WGS) entry which is preliminary data.</text>
</comment>
<feature type="compositionally biased region" description="Low complexity" evidence="1">
    <location>
        <begin position="32"/>
        <end position="52"/>
    </location>
</feature>
<evidence type="ECO:0000256" key="1">
    <source>
        <dbReference type="SAM" id="MobiDB-lite"/>
    </source>
</evidence>
<proteinExistence type="predicted"/>
<evidence type="ECO:0000313" key="3">
    <source>
        <dbReference type="Proteomes" id="UP001501576"/>
    </source>
</evidence>